<accession>A0A835CS22</accession>
<name>A0A835CS22_APHGI</name>
<reference evidence="1 2" key="1">
    <citation type="submission" date="2020-08" db="EMBL/GenBank/DDBJ databases">
        <title>Aphidius gifuensis genome sequencing and assembly.</title>
        <authorList>
            <person name="Du Z."/>
        </authorList>
    </citation>
    <scope>NUCLEOTIDE SEQUENCE [LARGE SCALE GENOMIC DNA]</scope>
    <source>
        <strain evidence="1">YNYX2018</strain>
        <tissue evidence="1">Adults</tissue>
    </source>
</reference>
<keyword evidence="2" id="KW-1185">Reference proteome</keyword>
<proteinExistence type="predicted"/>
<evidence type="ECO:0000313" key="1">
    <source>
        <dbReference type="EMBL" id="KAF7990815.1"/>
    </source>
</evidence>
<comment type="caution">
    <text evidence="1">The sequence shown here is derived from an EMBL/GenBank/DDBJ whole genome shotgun (WGS) entry which is preliminary data.</text>
</comment>
<dbReference type="OrthoDB" id="6067390at2759"/>
<dbReference type="AlphaFoldDB" id="A0A835CS22"/>
<dbReference type="Proteomes" id="UP000639338">
    <property type="component" value="Unassembled WGS sequence"/>
</dbReference>
<evidence type="ECO:0000313" key="2">
    <source>
        <dbReference type="Proteomes" id="UP000639338"/>
    </source>
</evidence>
<protein>
    <submittedName>
        <fullName evidence="1">Uncharacterized protein</fullName>
    </submittedName>
</protein>
<gene>
    <name evidence="1" type="ORF">HCN44_000620</name>
</gene>
<dbReference type="EMBL" id="JACMRX010000004">
    <property type="protein sequence ID" value="KAF7990815.1"/>
    <property type="molecule type" value="Genomic_DNA"/>
</dbReference>
<organism evidence="1 2">
    <name type="scientific">Aphidius gifuensis</name>
    <name type="common">Parasitoid wasp</name>
    <dbReference type="NCBI Taxonomy" id="684658"/>
    <lineage>
        <taxon>Eukaryota</taxon>
        <taxon>Metazoa</taxon>
        <taxon>Ecdysozoa</taxon>
        <taxon>Arthropoda</taxon>
        <taxon>Hexapoda</taxon>
        <taxon>Insecta</taxon>
        <taxon>Pterygota</taxon>
        <taxon>Neoptera</taxon>
        <taxon>Endopterygota</taxon>
        <taxon>Hymenoptera</taxon>
        <taxon>Apocrita</taxon>
        <taxon>Ichneumonoidea</taxon>
        <taxon>Braconidae</taxon>
        <taxon>Aphidiinae</taxon>
        <taxon>Aphidius</taxon>
    </lineage>
</organism>
<sequence>MLKEGETVIIQSYNKYSIVEVEKREKLQSKSKNDLEKRVGNYIKNKQDKKLLSEEINDLKSDIPISNLRIDKFSIGSYERSSATLNNKLLRTKVIKSSNNNKNLIVGVEKKEKSQNRSKMISKNCVDNYINARSSTDNKQAAASSYNFRSTKESRKCPAITLLDIKKLNKSRQKSVRLQSKIVSDRMADAPISKERNMKFPYTLTAKMVNFPYKHYYKHAWLTRYWIAGLIVCVPIFYKITQAVNSPENVEKWRKIREAEYAGTHH</sequence>